<keyword evidence="2 6" id="KW-0963">Cytoplasm</keyword>
<comment type="subcellular location">
    <subcellularLocation>
        <location evidence="6">Cytoplasm</location>
    </subcellularLocation>
</comment>
<dbReference type="NCBIfam" id="NF001030">
    <property type="entry name" value="PRK00110.1"/>
    <property type="match status" value="1"/>
</dbReference>
<dbReference type="AlphaFoldDB" id="A0A1G1WHI4"/>
<evidence type="ECO:0000256" key="4">
    <source>
        <dbReference type="ARBA" id="ARBA00023125"/>
    </source>
</evidence>
<dbReference type="NCBIfam" id="NF009044">
    <property type="entry name" value="PRK12378.1"/>
    <property type="match status" value="1"/>
</dbReference>
<dbReference type="SUPFAM" id="SSF75625">
    <property type="entry name" value="YebC-like"/>
    <property type="match status" value="1"/>
</dbReference>
<dbReference type="InterPro" id="IPR049083">
    <property type="entry name" value="TACO1_YebC_N"/>
</dbReference>
<name>A0A1G1WHI4_9BACT</name>
<dbReference type="PANTHER" id="PTHR12532:SF6">
    <property type="entry name" value="TRANSCRIPTIONAL REGULATORY PROTEIN YEBC-RELATED"/>
    <property type="match status" value="1"/>
</dbReference>
<dbReference type="InterPro" id="IPR029072">
    <property type="entry name" value="YebC-like"/>
</dbReference>
<reference evidence="9 10" key="1">
    <citation type="journal article" date="2016" name="Nat. Commun.">
        <title>Thousands of microbial genomes shed light on interconnected biogeochemical processes in an aquifer system.</title>
        <authorList>
            <person name="Anantharaman K."/>
            <person name="Brown C.T."/>
            <person name="Hug L.A."/>
            <person name="Sharon I."/>
            <person name="Castelle C.J."/>
            <person name="Probst A.J."/>
            <person name="Thomas B.C."/>
            <person name="Singh A."/>
            <person name="Wilkins M.J."/>
            <person name="Karaoz U."/>
            <person name="Brodie E.L."/>
            <person name="Williams K.H."/>
            <person name="Hubbard S.S."/>
            <person name="Banfield J.F."/>
        </authorList>
    </citation>
    <scope>NUCLEOTIDE SEQUENCE [LARGE SCALE GENOMIC DNA]</scope>
</reference>
<dbReference type="Gene3D" id="3.30.70.980">
    <property type="match status" value="2"/>
</dbReference>
<evidence type="ECO:0000256" key="3">
    <source>
        <dbReference type="ARBA" id="ARBA00023015"/>
    </source>
</evidence>
<dbReference type="InterPro" id="IPR017856">
    <property type="entry name" value="Integrase-like_N"/>
</dbReference>
<sequence length="252" mass="27625">MSGHSKWSTIKRQKGVTDARRGAAFTKAANAITMAAREGGGDPETNFKLRLVIEGAKRVNMPKENIDRAINRAIGGGKDGKLLEKIVYEGFGPAGVGVLVEAVTENRQRTAQEVRSTFERNGGQLSGPGSVTHFFSPIGEIVIHFADNLDADHLLLVAADSGADDVETDKNEAIVYCDIQTLEKVKEDLIKNGLEVTETRISRRPNSVVKITNEKDALKVLSLVNKLDDLQDVQRVYANFDIPEEILQKEEI</sequence>
<comment type="similarity">
    <text evidence="1 6">Belongs to the TACO1 family.</text>
</comment>
<dbReference type="InterPro" id="IPR002876">
    <property type="entry name" value="Transcrip_reg_TACO1-like"/>
</dbReference>
<dbReference type="GO" id="GO:0005829">
    <property type="term" value="C:cytosol"/>
    <property type="evidence" value="ECO:0007669"/>
    <property type="project" value="TreeGrafter"/>
</dbReference>
<evidence type="ECO:0000259" key="7">
    <source>
        <dbReference type="Pfam" id="PF01709"/>
    </source>
</evidence>
<keyword evidence="4 6" id="KW-0238">DNA-binding</keyword>
<dbReference type="Pfam" id="PF20772">
    <property type="entry name" value="TACO1_YebC_N"/>
    <property type="match status" value="1"/>
</dbReference>
<feature type="domain" description="TACO1/YebC-like N-terminal" evidence="8">
    <location>
        <begin position="5"/>
        <end position="75"/>
    </location>
</feature>
<evidence type="ECO:0000256" key="5">
    <source>
        <dbReference type="ARBA" id="ARBA00023163"/>
    </source>
</evidence>
<evidence type="ECO:0000313" key="9">
    <source>
        <dbReference type="EMBL" id="OGY27061.1"/>
    </source>
</evidence>
<proteinExistence type="inferred from homology"/>
<feature type="domain" description="TACO1/YebC-like second and third" evidence="7">
    <location>
        <begin position="83"/>
        <end position="240"/>
    </location>
</feature>
<evidence type="ECO:0000259" key="8">
    <source>
        <dbReference type="Pfam" id="PF20772"/>
    </source>
</evidence>
<protein>
    <recommendedName>
        <fullName evidence="6">Probable transcriptional regulatory protein A2Z11_00940</fullName>
    </recommendedName>
</protein>
<evidence type="ECO:0000256" key="1">
    <source>
        <dbReference type="ARBA" id="ARBA00008724"/>
    </source>
</evidence>
<organism evidence="9 10">
    <name type="scientific">Candidatus Woykebacteria bacterium RBG_16_43_9</name>
    <dbReference type="NCBI Taxonomy" id="1802596"/>
    <lineage>
        <taxon>Bacteria</taxon>
        <taxon>Candidatus Woykeibacteriota</taxon>
    </lineage>
</organism>
<dbReference type="NCBIfam" id="TIGR01033">
    <property type="entry name" value="YebC/PmpR family DNA-binding transcriptional regulator"/>
    <property type="match status" value="1"/>
</dbReference>
<dbReference type="Gene3D" id="1.10.10.200">
    <property type="match status" value="1"/>
</dbReference>
<gene>
    <name evidence="9" type="ORF">A2Z11_00940</name>
</gene>
<dbReference type="Pfam" id="PF01709">
    <property type="entry name" value="Transcrip_reg"/>
    <property type="match status" value="1"/>
</dbReference>
<dbReference type="InterPro" id="IPR026564">
    <property type="entry name" value="Transcrip_reg_TACO1-like_dom3"/>
</dbReference>
<dbReference type="PANTHER" id="PTHR12532">
    <property type="entry name" value="TRANSLATIONAL ACTIVATOR OF CYTOCHROME C OXIDASE 1"/>
    <property type="match status" value="1"/>
</dbReference>
<dbReference type="HAMAP" id="MF_00693">
    <property type="entry name" value="Transcrip_reg_TACO1"/>
    <property type="match status" value="1"/>
</dbReference>
<accession>A0A1G1WHI4</accession>
<dbReference type="STRING" id="1802596.A2Z11_00940"/>
<dbReference type="EMBL" id="MHCS01000004">
    <property type="protein sequence ID" value="OGY27061.1"/>
    <property type="molecule type" value="Genomic_DNA"/>
</dbReference>
<dbReference type="GO" id="GO:0003677">
    <property type="term" value="F:DNA binding"/>
    <property type="evidence" value="ECO:0007669"/>
    <property type="project" value="UniProtKB-UniRule"/>
</dbReference>
<dbReference type="GO" id="GO:0006355">
    <property type="term" value="P:regulation of DNA-templated transcription"/>
    <property type="evidence" value="ECO:0007669"/>
    <property type="project" value="UniProtKB-UniRule"/>
</dbReference>
<keyword evidence="5 6" id="KW-0804">Transcription</keyword>
<comment type="caution">
    <text evidence="9">The sequence shown here is derived from an EMBL/GenBank/DDBJ whole genome shotgun (WGS) entry which is preliminary data.</text>
</comment>
<evidence type="ECO:0000256" key="2">
    <source>
        <dbReference type="ARBA" id="ARBA00022490"/>
    </source>
</evidence>
<keyword evidence="3 6" id="KW-0805">Transcription regulation</keyword>
<evidence type="ECO:0000313" key="10">
    <source>
        <dbReference type="Proteomes" id="UP000176389"/>
    </source>
</evidence>
<evidence type="ECO:0000256" key="6">
    <source>
        <dbReference type="HAMAP-Rule" id="MF_00693"/>
    </source>
</evidence>
<dbReference type="FunFam" id="1.10.10.200:FF:000002">
    <property type="entry name" value="Probable transcriptional regulatory protein CLM62_37755"/>
    <property type="match status" value="1"/>
</dbReference>
<dbReference type="Proteomes" id="UP000176389">
    <property type="component" value="Unassembled WGS sequence"/>
</dbReference>
<dbReference type="InterPro" id="IPR048300">
    <property type="entry name" value="TACO1_YebC-like_2nd/3rd_dom"/>
</dbReference>